<accession>A0A182TT16</accession>
<protein>
    <submittedName>
        <fullName evidence="2">Uncharacterized protein</fullName>
    </submittedName>
</protein>
<feature type="region of interest" description="Disordered" evidence="1">
    <location>
        <begin position="196"/>
        <end position="218"/>
    </location>
</feature>
<dbReference type="Proteomes" id="UP000075902">
    <property type="component" value="Unassembled WGS sequence"/>
</dbReference>
<sequence length="218" mass="22526">MLLLGLGDLGRILHRLGQLGSNVDGLRAGSERDGRGRVGGVLSDRQGGVSGSGSVLGVSERGGGGVGRVREGGGSLQLDGGRGGIGGIGRDRLRDRVGRVGSGHPESVQCVGGVGDGLELVLRIQIAVGTAGDAIERLGLRLGRQSSVVSIRVLAELVLGVVLAVQFGRPGRNVRGGGQRRSGRVQRRLMGVRCVQRGRGRSSGNGQQGRHYDEQLHI</sequence>
<proteinExistence type="predicted"/>
<name>A0A182TT16_9DIPT</name>
<evidence type="ECO:0000313" key="3">
    <source>
        <dbReference type="Proteomes" id="UP000075902"/>
    </source>
</evidence>
<dbReference type="EnsemblMetazoa" id="AMEC007801-RA">
    <property type="protein sequence ID" value="AMEC007801-PA"/>
    <property type="gene ID" value="AMEC007801"/>
</dbReference>
<organism evidence="2 3">
    <name type="scientific">Anopheles melas</name>
    <dbReference type="NCBI Taxonomy" id="34690"/>
    <lineage>
        <taxon>Eukaryota</taxon>
        <taxon>Metazoa</taxon>
        <taxon>Ecdysozoa</taxon>
        <taxon>Arthropoda</taxon>
        <taxon>Hexapoda</taxon>
        <taxon>Insecta</taxon>
        <taxon>Pterygota</taxon>
        <taxon>Neoptera</taxon>
        <taxon>Endopterygota</taxon>
        <taxon>Diptera</taxon>
        <taxon>Nematocera</taxon>
        <taxon>Culicoidea</taxon>
        <taxon>Culicidae</taxon>
        <taxon>Anophelinae</taxon>
        <taxon>Anopheles</taxon>
    </lineage>
</organism>
<reference evidence="3" key="1">
    <citation type="submission" date="2014-01" db="EMBL/GenBank/DDBJ databases">
        <title>The Genome Sequence of Anopheles melas CM1001059_A (V2).</title>
        <authorList>
            <consortium name="The Broad Institute Genomics Platform"/>
            <person name="Neafsey D.E."/>
            <person name="Besansky N."/>
            <person name="Howell P."/>
            <person name="Walton C."/>
            <person name="Young S.K."/>
            <person name="Zeng Q."/>
            <person name="Gargeya S."/>
            <person name="Fitzgerald M."/>
            <person name="Haas B."/>
            <person name="Abouelleil A."/>
            <person name="Allen A.W."/>
            <person name="Alvarado L."/>
            <person name="Arachchi H.M."/>
            <person name="Berlin A.M."/>
            <person name="Chapman S.B."/>
            <person name="Gainer-Dewar J."/>
            <person name="Goldberg J."/>
            <person name="Griggs A."/>
            <person name="Gujja S."/>
            <person name="Hansen M."/>
            <person name="Howarth C."/>
            <person name="Imamovic A."/>
            <person name="Ireland A."/>
            <person name="Larimer J."/>
            <person name="McCowan C."/>
            <person name="Murphy C."/>
            <person name="Pearson M."/>
            <person name="Poon T.W."/>
            <person name="Priest M."/>
            <person name="Roberts A."/>
            <person name="Saif S."/>
            <person name="Shea T."/>
            <person name="Sisk P."/>
            <person name="Sykes S."/>
            <person name="Wortman J."/>
            <person name="Nusbaum C."/>
            <person name="Birren B."/>
        </authorList>
    </citation>
    <scope>NUCLEOTIDE SEQUENCE [LARGE SCALE GENOMIC DNA]</scope>
    <source>
        <strain evidence="3">CM1001059</strain>
    </source>
</reference>
<dbReference type="VEuPathDB" id="VectorBase:AMEC007801"/>
<evidence type="ECO:0000313" key="2">
    <source>
        <dbReference type="EnsemblMetazoa" id="AMEC007801-PA"/>
    </source>
</evidence>
<feature type="region of interest" description="Disordered" evidence="1">
    <location>
        <begin position="26"/>
        <end position="54"/>
    </location>
</feature>
<evidence type="ECO:0000256" key="1">
    <source>
        <dbReference type="SAM" id="MobiDB-lite"/>
    </source>
</evidence>
<reference evidence="2" key="2">
    <citation type="submission" date="2020-05" db="UniProtKB">
        <authorList>
            <consortium name="EnsemblMetazoa"/>
        </authorList>
    </citation>
    <scope>IDENTIFICATION</scope>
    <source>
        <strain evidence="2">CM1001059</strain>
    </source>
</reference>
<dbReference type="AlphaFoldDB" id="A0A182TT16"/>
<keyword evidence="3" id="KW-1185">Reference proteome</keyword>